<evidence type="ECO:0000313" key="3">
    <source>
        <dbReference type="Proteomes" id="UP000240322"/>
    </source>
</evidence>
<comment type="caution">
    <text evidence="2">The sequence shown here is derived from an EMBL/GenBank/DDBJ whole genome shotgun (WGS) entry which is preliminary data.</text>
</comment>
<keyword evidence="1" id="KW-0812">Transmembrane</keyword>
<keyword evidence="1" id="KW-0472">Membrane</keyword>
<gene>
    <name evidence="2" type="ORF">B9Q03_12360</name>
</gene>
<proteinExistence type="predicted"/>
<feature type="transmembrane region" description="Helical" evidence="1">
    <location>
        <begin position="44"/>
        <end position="66"/>
    </location>
</feature>
<keyword evidence="1" id="KW-1133">Transmembrane helix</keyword>
<name>A0A2R6AG44_9ARCH</name>
<dbReference type="EMBL" id="NEXE01000243">
    <property type="protein sequence ID" value="PSN85357.1"/>
    <property type="molecule type" value="Genomic_DNA"/>
</dbReference>
<dbReference type="Proteomes" id="UP000240322">
    <property type="component" value="Unassembled WGS sequence"/>
</dbReference>
<evidence type="ECO:0000256" key="1">
    <source>
        <dbReference type="SAM" id="Phobius"/>
    </source>
</evidence>
<organism evidence="2 3">
    <name type="scientific">Candidatus Marsarchaeota G2 archaeon OSP_D</name>
    <dbReference type="NCBI Taxonomy" id="1978157"/>
    <lineage>
        <taxon>Archaea</taxon>
        <taxon>Candidatus Marsarchaeota</taxon>
        <taxon>Candidatus Marsarchaeota group 2</taxon>
    </lineage>
</organism>
<feature type="transmembrane region" description="Helical" evidence="1">
    <location>
        <begin position="6"/>
        <end position="32"/>
    </location>
</feature>
<dbReference type="AlphaFoldDB" id="A0A2R6AG44"/>
<accession>A0A2R6AG44</accession>
<protein>
    <submittedName>
        <fullName evidence="2">Uncharacterized protein</fullName>
    </submittedName>
</protein>
<reference evidence="2 3" key="1">
    <citation type="submission" date="2017-04" db="EMBL/GenBank/DDBJ databases">
        <title>Novel microbial lineages endemic to geothermal iron-oxide mats fill important gaps in the evolutionary history of Archaea.</title>
        <authorList>
            <person name="Jay Z.J."/>
            <person name="Beam J.P."/>
            <person name="Dlakic M."/>
            <person name="Rusch D.B."/>
            <person name="Kozubal M.A."/>
            <person name="Inskeep W.P."/>
        </authorList>
    </citation>
    <scope>NUCLEOTIDE SEQUENCE [LARGE SCALE GENOMIC DNA]</scope>
    <source>
        <strain evidence="2">OSP_D</strain>
    </source>
</reference>
<sequence length="83" mass="9195">MWGWIAFYASTSGTAATLTIFALVIVGLILLIRNRTPLPGKKAWGVFGLCLTDFILDLGLWFIVFFPQLVFSGSTIMLTHKCL</sequence>
<evidence type="ECO:0000313" key="2">
    <source>
        <dbReference type="EMBL" id="PSN85357.1"/>
    </source>
</evidence>